<reference evidence="2" key="1">
    <citation type="journal article" date="2024" name="Front. Bioeng. Biotechnol.">
        <title>Genome-scale model development and genomic sequencing of the oleaginous clade Lipomyces.</title>
        <authorList>
            <person name="Czajka J.J."/>
            <person name="Han Y."/>
            <person name="Kim J."/>
            <person name="Mondo S.J."/>
            <person name="Hofstad B.A."/>
            <person name="Robles A."/>
            <person name="Haridas S."/>
            <person name="Riley R."/>
            <person name="LaButti K."/>
            <person name="Pangilinan J."/>
            <person name="Andreopoulos W."/>
            <person name="Lipzen A."/>
            <person name="Yan J."/>
            <person name="Wang M."/>
            <person name="Ng V."/>
            <person name="Grigoriev I.V."/>
            <person name="Spatafora J.W."/>
            <person name="Magnuson J.K."/>
            <person name="Baker S.E."/>
            <person name="Pomraning K.R."/>
        </authorList>
    </citation>
    <scope>NUCLEOTIDE SEQUENCE [LARGE SCALE GENOMIC DNA]</scope>
    <source>
        <strain evidence="2">CBS 7786</strain>
    </source>
</reference>
<accession>A0ACC3T174</accession>
<dbReference type="Proteomes" id="UP001433508">
    <property type="component" value="Unassembled WGS sequence"/>
</dbReference>
<evidence type="ECO:0000313" key="2">
    <source>
        <dbReference type="Proteomes" id="UP001433508"/>
    </source>
</evidence>
<keyword evidence="2" id="KW-1185">Reference proteome</keyword>
<proteinExistence type="predicted"/>
<sequence>MSRTTQSSLEIFSGGRRPVNSTRHGQSRDGRSDQNNPPRIPSRVRDGQRVSTNSIYPETTSHDISSQRNSTNRPSGQVDFTNLGSDDELRGSQIKRQKTTTETQSRPQTMSVTTLTNFLSSSPRQSSSLSSSQAVPFKEMMQSAMNNPNKVIRTSEWQSGGSGPLRTSWNRQCASQDSKEHRSTKIVQTYARSRKTRRIRGHGASIEMSDTEQEERPTQMRRNPGADSSPDELLTAPVSEISSQQTSPEKPGIQLDLFKQLLDSSTTMINEVNQKVVDVTIPDKAIDDNDYLSSSPPSSQLAAIEAIEMNHSLNEHERLIRNFDDKIQLRTCPMCGQEVSDAVRERFKAVPDSLRRSYAICTSHRREATLAESSGKNYPTELDEGVLAERAEKYVSILSDIINENRPSVFQERAKASGLVQGGRRMDALLQMENGLDDLLPGYYGLKGSSVLLRVALRSSENEIRRASRRNRWITNVSITGYASAVLVPELAIRLIMEDQNVDEEKAEMIRQDSLEYGRIVFGHERDMFDQSDNDQGEDESKAKKVSRKKKHGDRDADKMTKKKPESNLKIVKKGIEPVSLKSVKGIPSSFSTENATLSPQFTVDHGDPEDTEGDQSQSTPTKTPRLTSAAVSYEADLAKTESVVAASLDILKMFELQK</sequence>
<comment type="caution">
    <text evidence="1">The sequence shown here is derived from an EMBL/GenBank/DDBJ whole genome shotgun (WGS) entry which is preliminary data.</text>
</comment>
<name>A0ACC3T174_LIPKO</name>
<protein>
    <submittedName>
        <fullName evidence="1">RTC4-like domain-containing protein</fullName>
    </submittedName>
</protein>
<organism evidence="1 2">
    <name type="scientific">Lipomyces kononenkoae</name>
    <name type="common">Yeast</name>
    <dbReference type="NCBI Taxonomy" id="34357"/>
    <lineage>
        <taxon>Eukaryota</taxon>
        <taxon>Fungi</taxon>
        <taxon>Dikarya</taxon>
        <taxon>Ascomycota</taxon>
        <taxon>Saccharomycotina</taxon>
        <taxon>Lipomycetes</taxon>
        <taxon>Lipomycetales</taxon>
        <taxon>Lipomycetaceae</taxon>
        <taxon>Lipomyces</taxon>
    </lineage>
</organism>
<dbReference type="EMBL" id="MU971367">
    <property type="protein sequence ID" value="KAK9237618.1"/>
    <property type="molecule type" value="Genomic_DNA"/>
</dbReference>
<evidence type="ECO:0000313" key="1">
    <source>
        <dbReference type="EMBL" id="KAK9237618.1"/>
    </source>
</evidence>
<gene>
    <name evidence="1" type="ORF">V1525DRAFT_403687</name>
</gene>